<dbReference type="EMBL" id="BDQI01000034">
    <property type="protein sequence ID" value="GAX57340.1"/>
    <property type="molecule type" value="Genomic_DNA"/>
</dbReference>
<protein>
    <submittedName>
        <fullName evidence="1">Uncharacterized protein</fullName>
    </submittedName>
</protein>
<dbReference type="RefSeq" id="WP_067382875.1">
    <property type="nucleotide sequence ID" value="NZ_BDQI01000034.1"/>
</dbReference>
<sequence length="343" mass="35577">MPVDVWAIDSLTFSGLEARNVEAMQIMTDGTALGSRSGVRPGDPGLTVTLAGTTINCSAGVAAVAFSGQGVYRVAFPSTVSPGTYTAAHATLNRVDLVYLRVWDNSVDASGLAKGDIVYLAGTPSASPVAPTPAGTQIYMPLATISVLSVSNGGTASVSTAVRPNTVAPGGILPTATAPSTPYIGQFYDNGTDLLRWNGSSYDTYYKVPGAWTSYTPVWTGSTTNPAVGNGTLAGRYQKIGRQVIFHINLTCGSTTTYGSGNYNWTMPPFAAANLGASMIGVAQLLGTNRWAGQTVISPTATSISTFFPPSQTDCRLAFHSQGVPETMANGSQVRITGSYESV</sequence>
<reference evidence="2" key="1">
    <citation type="submission" date="2017-05" db="EMBL/GenBank/DDBJ databases">
        <title>Streptomyces olivochromogenes NBRC 3561 whole genome shotgun sequence.</title>
        <authorList>
            <person name="Dohra H."/>
            <person name="Kodani S."/>
        </authorList>
    </citation>
    <scope>NUCLEOTIDE SEQUENCE [LARGE SCALE GENOMIC DNA]</scope>
    <source>
        <strain evidence="2">NBRC 3561</strain>
    </source>
</reference>
<dbReference type="Proteomes" id="UP000217446">
    <property type="component" value="Unassembled WGS sequence"/>
</dbReference>
<name>A0A250VTP0_STROL</name>
<organism evidence="1 2">
    <name type="scientific">Streptomyces olivochromogenes</name>
    <dbReference type="NCBI Taxonomy" id="1963"/>
    <lineage>
        <taxon>Bacteria</taxon>
        <taxon>Bacillati</taxon>
        <taxon>Actinomycetota</taxon>
        <taxon>Actinomycetes</taxon>
        <taxon>Kitasatosporales</taxon>
        <taxon>Streptomycetaceae</taxon>
        <taxon>Streptomyces</taxon>
    </lineage>
</organism>
<dbReference type="AlphaFoldDB" id="A0A250VTP0"/>
<accession>A0A250VTP0</accession>
<evidence type="ECO:0000313" key="2">
    <source>
        <dbReference type="Proteomes" id="UP000217446"/>
    </source>
</evidence>
<comment type="caution">
    <text evidence="1">The sequence shown here is derived from an EMBL/GenBank/DDBJ whole genome shotgun (WGS) entry which is preliminary data.</text>
</comment>
<evidence type="ECO:0000313" key="1">
    <source>
        <dbReference type="EMBL" id="GAX57340.1"/>
    </source>
</evidence>
<gene>
    <name evidence="1" type="ORF">SO3561_08910</name>
</gene>
<keyword evidence="2" id="KW-1185">Reference proteome</keyword>
<dbReference type="STRING" id="1963.AQJ27_44780"/>
<proteinExistence type="predicted"/>